<dbReference type="AlphaFoldDB" id="A0A2H5PI52"/>
<proteinExistence type="predicted"/>
<keyword evidence="2" id="KW-1185">Reference proteome</keyword>
<dbReference type="PANTHER" id="PTHR42905:SF5">
    <property type="entry name" value="CARBOXYVINYL-CARBOXYPHOSPHONATE PHOSPHORYLMUTASE, CHLOROPLASTIC"/>
    <property type="match status" value="1"/>
</dbReference>
<accession>A0A2H5PI52</accession>
<protein>
    <submittedName>
        <fullName evidence="1">Uncharacterized protein</fullName>
    </submittedName>
</protein>
<reference evidence="1 2" key="1">
    <citation type="journal article" date="2017" name="Front. Genet.">
        <title>Draft sequencing of the heterozygous diploid genome of Satsuma (Citrus unshiu Marc.) using a hybrid assembly approach.</title>
        <authorList>
            <person name="Shimizu T."/>
            <person name="Tanizawa Y."/>
            <person name="Mochizuki T."/>
            <person name="Nagasaki H."/>
            <person name="Yoshioka T."/>
            <person name="Toyoda A."/>
            <person name="Fujiyama A."/>
            <person name="Kaminuma E."/>
            <person name="Nakamura Y."/>
        </authorList>
    </citation>
    <scope>NUCLEOTIDE SEQUENCE [LARGE SCALE GENOMIC DNA]</scope>
    <source>
        <strain evidence="2">cv. Miyagawa wase</strain>
    </source>
</reference>
<organism evidence="1 2">
    <name type="scientific">Citrus unshiu</name>
    <name type="common">Satsuma mandarin</name>
    <name type="synonym">Citrus nobilis var. unshiu</name>
    <dbReference type="NCBI Taxonomy" id="55188"/>
    <lineage>
        <taxon>Eukaryota</taxon>
        <taxon>Viridiplantae</taxon>
        <taxon>Streptophyta</taxon>
        <taxon>Embryophyta</taxon>
        <taxon>Tracheophyta</taxon>
        <taxon>Spermatophyta</taxon>
        <taxon>Magnoliopsida</taxon>
        <taxon>eudicotyledons</taxon>
        <taxon>Gunneridae</taxon>
        <taxon>Pentapetalae</taxon>
        <taxon>rosids</taxon>
        <taxon>malvids</taxon>
        <taxon>Sapindales</taxon>
        <taxon>Rutaceae</taxon>
        <taxon>Aurantioideae</taxon>
        <taxon>Citrus</taxon>
    </lineage>
</organism>
<sequence length="82" mass="8738">MIVIYIAHTLISNTYRLCYFHASDTDGGNALNVQRTVKDLIAAGAAGCFLEIIPAEEHAAKIASARDAIGDSDFVLVARTDA</sequence>
<dbReference type="GO" id="GO:0003824">
    <property type="term" value="F:catalytic activity"/>
    <property type="evidence" value="ECO:0007669"/>
    <property type="project" value="InterPro"/>
</dbReference>
<dbReference type="Proteomes" id="UP000236630">
    <property type="component" value="Unassembled WGS sequence"/>
</dbReference>
<dbReference type="EMBL" id="BDQV01000077">
    <property type="protein sequence ID" value="GAY52026.1"/>
    <property type="molecule type" value="Genomic_DNA"/>
</dbReference>
<dbReference type="InterPro" id="IPR040442">
    <property type="entry name" value="Pyrv_kinase-like_dom_sf"/>
</dbReference>
<evidence type="ECO:0000313" key="1">
    <source>
        <dbReference type="EMBL" id="GAY52026.1"/>
    </source>
</evidence>
<dbReference type="Gene3D" id="3.20.20.60">
    <property type="entry name" value="Phosphoenolpyruvate-binding domains"/>
    <property type="match status" value="1"/>
</dbReference>
<dbReference type="PANTHER" id="PTHR42905">
    <property type="entry name" value="PHOSPHOENOLPYRUVATE CARBOXYLASE"/>
    <property type="match status" value="1"/>
</dbReference>
<comment type="caution">
    <text evidence="1">The sequence shown here is derived from an EMBL/GenBank/DDBJ whole genome shotgun (WGS) entry which is preliminary data.</text>
</comment>
<name>A0A2H5PI52_CITUN</name>
<gene>
    <name evidence="1" type="ORF">CUMW_138800</name>
</gene>
<evidence type="ECO:0000313" key="2">
    <source>
        <dbReference type="Proteomes" id="UP000236630"/>
    </source>
</evidence>
<dbReference type="InterPro" id="IPR015813">
    <property type="entry name" value="Pyrv/PenolPyrv_kinase-like_dom"/>
</dbReference>
<dbReference type="SUPFAM" id="SSF51621">
    <property type="entry name" value="Phosphoenolpyruvate/pyruvate domain"/>
    <property type="match status" value="1"/>
</dbReference>